<gene>
    <name evidence="1" type="ORF">NP493_857g00050</name>
</gene>
<name>A0AAD9NKS6_RIDPI</name>
<evidence type="ECO:0000313" key="1">
    <source>
        <dbReference type="EMBL" id="KAK2173680.1"/>
    </source>
</evidence>
<proteinExistence type="predicted"/>
<dbReference type="AlphaFoldDB" id="A0AAD9NKS6"/>
<accession>A0AAD9NKS6</accession>
<organism evidence="1 2">
    <name type="scientific">Ridgeia piscesae</name>
    <name type="common">Tubeworm</name>
    <dbReference type="NCBI Taxonomy" id="27915"/>
    <lineage>
        <taxon>Eukaryota</taxon>
        <taxon>Metazoa</taxon>
        <taxon>Spiralia</taxon>
        <taxon>Lophotrochozoa</taxon>
        <taxon>Annelida</taxon>
        <taxon>Polychaeta</taxon>
        <taxon>Sedentaria</taxon>
        <taxon>Canalipalpata</taxon>
        <taxon>Sabellida</taxon>
        <taxon>Siboglinidae</taxon>
        <taxon>Ridgeia</taxon>
    </lineage>
</organism>
<keyword evidence="2" id="KW-1185">Reference proteome</keyword>
<protein>
    <submittedName>
        <fullName evidence="1">Uncharacterized protein</fullName>
    </submittedName>
</protein>
<dbReference type="Proteomes" id="UP001209878">
    <property type="component" value="Unassembled WGS sequence"/>
</dbReference>
<comment type="caution">
    <text evidence="1">The sequence shown here is derived from an EMBL/GenBank/DDBJ whole genome shotgun (WGS) entry which is preliminary data.</text>
</comment>
<dbReference type="EMBL" id="JAODUO010000857">
    <property type="protein sequence ID" value="KAK2173680.1"/>
    <property type="molecule type" value="Genomic_DNA"/>
</dbReference>
<reference evidence="1" key="1">
    <citation type="journal article" date="2023" name="Mol. Biol. Evol.">
        <title>Third-Generation Sequencing Reveals the Adaptive Role of the Epigenome in Three Deep-Sea Polychaetes.</title>
        <authorList>
            <person name="Perez M."/>
            <person name="Aroh O."/>
            <person name="Sun Y."/>
            <person name="Lan Y."/>
            <person name="Juniper S.K."/>
            <person name="Young C.R."/>
            <person name="Angers B."/>
            <person name="Qian P.Y."/>
        </authorList>
    </citation>
    <scope>NUCLEOTIDE SEQUENCE</scope>
    <source>
        <strain evidence="1">R07B-5</strain>
    </source>
</reference>
<evidence type="ECO:0000313" key="2">
    <source>
        <dbReference type="Proteomes" id="UP001209878"/>
    </source>
</evidence>
<sequence>MDGGKSLCAPAVYTFDLSEFSTSYRFPCGPRRMSLPSVDHCSMCSPHASRHPPPPPVPPLHGCCPCHRALAKEFVCGVVTALPEAPLIGDPGHLQTIRRNMGPGQYVPPSIPCPDGLARPSAYVYRPHAGPPTVPAPLQLDPPPDPCVPPGPRIHDYRVVMHAVDAYDERDLPQFDPPEPKVHTERPYWAPCQPCSWQPKPKYSCGPLLAQKPYPVCRPRACWSSRFPISCEDPPYKRAWDPPKSYI</sequence>